<dbReference type="Gene3D" id="3.30.160.20">
    <property type="match status" value="1"/>
</dbReference>
<evidence type="ECO:0000313" key="26">
    <source>
        <dbReference type="EMBL" id="KAF3334819.1"/>
    </source>
</evidence>
<keyword evidence="27" id="KW-1185">Reference proteome</keyword>
<dbReference type="PROSITE" id="PS51327">
    <property type="entry name" value="DICER_DSRBF"/>
    <property type="match status" value="1"/>
</dbReference>
<feature type="domain" description="RNase III" evidence="21">
    <location>
        <begin position="911"/>
        <end position="1038"/>
    </location>
</feature>
<comment type="cofactor">
    <cofactor evidence="1">
        <name>Mn(2+)</name>
        <dbReference type="ChEBI" id="CHEBI:29035"/>
    </cofactor>
</comment>
<keyword evidence="5" id="KW-0540">Nuclease</keyword>
<evidence type="ECO:0000259" key="22">
    <source>
        <dbReference type="PROSITE" id="PS50821"/>
    </source>
</evidence>
<dbReference type="PROSITE" id="PS51192">
    <property type="entry name" value="HELICASE_ATP_BIND_1"/>
    <property type="match status" value="1"/>
</dbReference>
<evidence type="ECO:0000256" key="7">
    <source>
        <dbReference type="ARBA" id="ARBA00022737"/>
    </source>
</evidence>
<gene>
    <name evidence="26" type="ORF">FCM35_KLT21423</name>
</gene>
<dbReference type="SMART" id="SM00358">
    <property type="entry name" value="DSRM"/>
    <property type="match status" value="1"/>
</dbReference>
<dbReference type="InterPro" id="IPR005034">
    <property type="entry name" value="Dicer_dimerisation"/>
</dbReference>
<dbReference type="SMART" id="SM00535">
    <property type="entry name" value="RIBOc"/>
    <property type="match status" value="2"/>
</dbReference>
<dbReference type="GO" id="GO:0004525">
    <property type="term" value="F:ribonuclease III activity"/>
    <property type="evidence" value="ECO:0007669"/>
    <property type="project" value="InterPro"/>
</dbReference>
<evidence type="ECO:0000256" key="5">
    <source>
        <dbReference type="ARBA" id="ARBA00022722"/>
    </source>
</evidence>
<dbReference type="Gene3D" id="2.170.260.10">
    <property type="entry name" value="paz domain"/>
    <property type="match status" value="1"/>
</dbReference>
<evidence type="ECO:0000256" key="9">
    <source>
        <dbReference type="ARBA" id="ARBA00022759"/>
    </source>
</evidence>
<feature type="domain" description="Helicase C-terminal" evidence="24">
    <location>
        <begin position="379"/>
        <end position="531"/>
    </location>
</feature>
<comment type="caution">
    <text evidence="26">The sequence shown here is derived from an EMBL/GenBank/DDBJ whole genome shotgun (WGS) entry which is preliminary data.</text>
</comment>
<evidence type="ECO:0000256" key="13">
    <source>
        <dbReference type="ARBA" id="ARBA00022842"/>
    </source>
</evidence>
<dbReference type="PROSITE" id="PS51194">
    <property type="entry name" value="HELICASE_CTER"/>
    <property type="match status" value="1"/>
</dbReference>
<dbReference type="Pfam" id="PF00270">
    <property type="entry name" value="DEAD"/>
    <property type="match status" value="1"/>
</dbReference>
<organism evidence="26 27">
    <name type="scientific">Carex littledalei</name>
    <dbReference type="NCBI Taxonomy" id="544730"/>
    <lineage>
        <taxon>Eukaryota</taxon>
        <taxon>Viridiplantae</taxon>
        <taxon>Streptophyta</taxon>
        <taxon>Embryophyta</taxon>
        <taxon>Tracheophyta</taxon>
        <taxon>Spermatophyta</taxon>
        <taxon>Magnoliopsida</taxon>
        <taxon>Liliopsida</taxon>
        <taxon>Poales</taxon>
        <taxon>Cyperaceae</taxon>
        <taxon>Cyperoideae</taxon>
        <taxon>Cariceae</taxon>
        <taxon>Carex</taxon>
        <taxon>Carex subgen. Euthyceras</taxon>
    </lineage>
</organism>
<feature type="domain" description="PAZ" evidence="22">
    <location>
        <begin position="736"/>
        <end position="860"/>
    </location>
</feature>
<dbReference type="FunFam" id="3.40.50.300:FF:000420">
    <property type="entry name" value="Endoribonuclease dicer-like 1"/>
    <property type="match status" value="1"/>
</dbReference>
<evidence type="ECO:0000313" key="27">
    <source>
        <dbReference type="Proteomes" id="UP000623129"/>
    </source>
</evidence>
<dbReference type="GO" id="GO:0005524">
    <property type="term" value="F:ATP binding"/>
    <property type="evidence" value="ECO:0007669"/>
    <property type="project" value="UniProtKB-KW"/>
</dbReference>
<evidence type="ECO:0000259" key="24">
    <source>
        <dbReference type="PROSITE" id="PS51194"/>
    </source>
</evidence>
<accession>A0A833RGK2</accession>
<proteinExistence type="inferred from homology"/>
<evidence type="ECO:0000256" key="6">
    <source>
        <dbReference type="ARBA" id="ARBA00022723"/>
    </source>
</evidence>
<dbReference type="InterPro" id="IPR036389">
    <property type="entry name" value="RNase_III_sf"/>
</dbReference>
<dbReference type="GO" id="GO:0004386">
    <property type="term" value="F:helicase activity"/>
    <property type="evidence" value="ECO:0007669"/>
    <property type="project" value="UniProtKB-KW"/>
</dbReference>
<feature type="domain" description="RNase III" evidence="21">
    <location>
        <begin position="1075"/>
        <end position="1223"/>
    </location>
</feature>
<keyword evidence="16" id="KW-0464">Manganese</keyword>
<protein>
    <submittedName>
        <fullName evidence="26">Dicer-like protein 2</fullName>
    </submittedName>
</protein>
<dbReference type="SUPFAM" id="SSF52540">
    <property type="entry name" value="P-loop containing nucleoside triphosphate hydrolases"/>
    <property type="match status" value="1"/>
</dbReference>
<evidence type="ECO:0000256" key="16">
    <source>
        <dbReference type="ARBA" id="ARBA00023211"/>
    </source>
</evidence>
<keyword evidence="7" id="KW-0677">Repeat</keyword>
<comment type="subcellular location">
    <subcellularLocation>
        <location evidence="3">Nucleus</location>
    </subcellularLocation>
</comment>
<keyword evidence="14 19" id="KW-0694">RNA-binding</keyword>
<keyword evidence="9" id="KW-0255">Endonuclease</keyword>
<dbReference type="Pfam" id="PF03368">
    <property type="entry name" value="Dicer_dimer"/>
    <property type="match status" value="1"/>
</dbReference>
<comment type="subunit">
    <text evidence="4">May interact with ARGONAUTE1 or PINHEAD through their common PAZ domains.</text>
</comment>
<evidence type="ECO:0000256" key="14">
    <source>
        <dbReference type="ARBA" id="ARBA00022884"/>
    </source>
</evidence>
<dbReference type="GO" id="GO:0030422">
    <property type="term" value="P:siRNA processing"/>
    <property type="evidence" value="ECO:0007669"/>
    <property type="project" value="TreeGrafter"/>
</dbReference>
<dbReference type="Pfam" id="PF00271">
    <property type="entry name" value="Helicase_C"/>
    <property type="match status" value="1"/>
</dbReference>
<dbReference type="SUPFAM" id="SSF101690">
    <property type="entry name" value="PAZ domain"/>
    <property type="match status" value="1"/>
</dbReference>
<dbReference type="Pfam" id="PF00035">
    <property type="entry name" value="dsrm"/>
    <property type="match status" value="1"/>
</dbReference>
<reference evidence="26" key="1">
    <citation type="submission" date="2020-01" db="EMBL/GenBank/DDBJ databases">
        <title>Genome sequence of Kobresia littledalei, the first chromosome-level genome in the family Cyperaceae.</title>
        <authorList>
            <person name="Qu G."/>
        </authorList>
    </citation>
    <scope>NUCLEOTIDE SEQUENCE</scope>
    <source>
        <strain evidence="26">C.B.Clarke</strain>
        <tissue evidence="26">Leaf</tissue>
    </source>
</reference>
<evidence type="ECO:0000259" key="25">
    <source>
        <dbReference type="PROSITE" id="PS51327"/>
    </source>
</evidence>
<evidence type="ECO:0000256" key="19">
    <source>
        <dbReference type="PROSITE-ProRule" id="PRU00657"/>
    </source>
</evidence>
<dbReference type="PROSITE" id="PS50137">
    <property type="entry name" value="DS_RBD"/>
    <property type="match status" value="1"/>
</dbReference>
<keyword evidence="13" id="KW-0460">Magnesium</keyword>
<evidence type="ECO:0000256" key="3">
    <source>
        <dbReference type="ARBA" id="ARBA00004123"/>
    </source>
</evidence>
<dbReference type="GO" id="GO:0046872">
    <property type="term" value="F:metal ion binding"/>
    <property type="evidence" value="ECO:0007669"/>
    <property type="project" value="UniProtKB-KW"/>
</dbReference>
<evidence type="ECO:0000259" key="23">
    <source>
        <dbReference type="PROSITE" id="PS51192"/>
    </source>
</evidence>
<name>A0A833RGK2_9POAL</name>
<dbReference type="InterPro" id="IPR001650">
    <property type="entry name" value="Helicase_C-like"/>
</dbReference>
<dbReference type="SMART" id="SM00490">
    <property type="entry name" value="HELICc"/>
    <property type="match status" value="1"/>
</dbReference>
<dbReference type="Gene3D" id="3.40.50.300">
    <property type="entry name" value="P-loop containing nucleotide triphosphate hydrolases"/>
    <property type="match status" value="2"/>
</dbReference>
<dbReference type="Gene3D" id="1.10.1520.10">
    <property type="entry name" value="Ribonuclease III domain"/>
    <property type="match status" value="2"/>
</dbReference>
<dbReference type="InterPro" id="IPR014720">
    <property type="entry name" value="dsRBD_dom"/>
</dbReference>
<dbReference type="CDD" id="cd18034">
    <property type="entry name" value="DEXHc_dicer"/>
    <property type="match status" value="1"/>
</dbReference>
<dbReference type="InterPro" id="IPR036085">
    <property type="entry name" value="PAZ_dom_sf"/>
</dbReference>
<dbReference type="InterPro" id="IPR014001">
    <property type="entry name" value="Helicase_ATP-bd"/>
</dbReference>
<dbReference type="SMART" id="SM00949">
    <property type="entry name" value="PAZ"/>
    <property type="match status" value="1"/>
</dbReference>
<feature type="domain" description="Dicer dsRNA-binding fold" evidence="25">
    <location>
        <begin position="562"/>
        <end position="649"/>
    </location>
</feature>
<evidence type="ECO:0000256" key="12">
    <source>
        <dbReference type="ARBA" id="ARBA00022840"/>
    </source>
</evidence>
<keyword evidence="12" id="KW-0067">ATP-binding</keyword>
<dbReference type="Pfam" id="PF02170">
    <property type="entry name" value="PAZ"/>
    <property type="match status" value="1"/>
</dbReference>
<dbReference type="InterPro" id="IPR003100">
    <property type="entry name" value="PAZ_dom"/>
</dbReference>
<dbReference type="GO" id="GO:0003723">
    <property type="term" value="F:RNA binding"/>
    <property type="evidence" value="ECO:0007669"/>
    <property type="project" value="UniProtKB-UniRule"/>
</dbReference>
<keyword evidence="6" id="KW-0479">Metal-binding</keyword>
<dbReference type="FunFam" id="3.30.160.380:FF:000001">
    <property type="entry name" value="Endoribonuclease dicer-like 1"/>
    <property type="match status" value="1"/>
</dbReference>
<evidence type="ECO:0000256" key="10">
    <source>
        <dbReference type="ARBA" id="ARBA00022801"/>
    </source>
</evidence>
<dbReference type="SUPFAM" id="SSF54768">
    <property type="entry name" value="dsRNA-binding domain-like"/>
    <property type="match status" value="1"/>
</dbReference>
<dbReference type="OrthoDB" id="6513042at2759"/>
<dbReference type="GO" id="GO:0005634">
    <property type="term" value="C:nucleus"/>
    <property type="evidence" value="ECO:0007669"/>
    <property type="project" value="UniProtKB-SubCell"/>
</dbReference>
<feature type="domain" description="DRBM" evidence="20">
    <location>
        <begin position="1249"/>
        <end position="1315"/>
    </location>
</feature>
<dbReference type="InterPro" id="IPR000999">
    <property type="entry name" value="RNase_III_dom"/>
</dbReference>
<evidence type="ECO:0000259" key="20">
    <source>
        <dbReference type="PROSITE" id="PS50137"/>
    </source>
</evidence>
<dbReference type="PROSITE" id="PS50821">
    <property type="entry name" value="PAZ"/>
    <property type="match status" value="1"/>
</dbReference>
<dbReference type="PROSITE" id="PS00517">
    <property type="entry name" value="RNASE_3_1"/>
    <property type="match status" value="1"/>
</dbReference>
<dbReference type="SMART" id="SM00487">
    <property type="entry name" value="DEXDc"/>
    <property type="match status" value="1"/>
</dbReference>
<keyword evidence="10" id="KW-0378">Hydrolase</keyword>
<keyword evidence="8" id="KW-0547">Nucleotide-binding</keyword>
<evidence type="ECO:0000256" key="1">
    <source>
        <dbReference type="ARBA" id="ARBA00001936"/>
    </source>
</evidence>
<sequence length="1319" mass="147293">MGTLTTSDSTTETASGTRRTAIISRALSSFIKSVAGEQYSTKSPMEEIRRVEGEDMSPDPETYARSYQLEALEKAKRENTIVYLETGSGKTLIAVMLLKSYAHLLRKPSPFIGVFLVPTVVLVSQQANVVEMHSDLKVAKFWGNMGVDNWDAATWQSHVDQSEVSLSLSLYLCVFVMTPQILLNCLRKTFLKLDFIKLLILDECHHAKGKSPYACIMTEFYHREMMSNPSTSLPRICGMTASLINSKGSNYNKEIVKLETILNSKYLSNLEKEMADSSSLESVRRKISRLHDTFVYCLTDLGAWLAAKAAELLSTSSTETCSFFWGEMKESNENAMRKFSQLVWEAFSQYIRKDVRLSADLKTDVQSGLIAPKLQCLVQCLAEYREVKDMRCIVFVERIIASIVLRSLLSSLQQMSGWGIEFLAGSNFSNLLSQSVNEKNKIVDSFREGEVNIIVATQVLEEGLDVPSCNLVVRFDPAENVRSFIQSRGRARSPGSEYILLVRKDDILMQNKVKEFLESGEKMREESLKLASKPCGPLDSILSKEDFYLVEKTGAIVTSNSCISLIYNYCSKLPSDRYFKSCPRFVLDKESNVATLHLPKNSAVQVVSARGEDSSSLKRIVCLEACRRLHQVGALNDYLLPHSDSSIDSDDELGLYDGAKRFQSSVLSLLVDQDIAKFEEAMDRLISFEKQLSSSSCPSSKEVCYLLLPCKEGRVDWLAVSSPTISFDKISNKSVEMHHLSSCNVGCSLVHAKDSSIFTCMLQNSIVYTAHTGLFYSVDGVLESVNANSSFELREGQSVTYKSYYKSKHGIDLTCEETPFLAGRHIAKPRNYLLQHTFRKEKGESNGSVELPPELCRVIMCPLSVGTLNSFMFIPTIMHRVQCMALASALKDMQWAHCMQNANILLTKILEAITAKKCHEEYSYESLETLGDSFLKYAASQHVFAKYEHHHEGILCKKKERLVSNTSLCCIGCLHNLAGFVRMEEFNPKQWAIPGLNSHPCDPTSINEVYTSGTRSIKSKVVADLMEALIGASLRTAGEAATFLFLESLGTGIRFHERMAAERPILSRPEMIVNIKELENLLSYKFKDPALVVEALTHGSYQIPDVPRSYQRLEFLGDAVLDYCITMYLYDKYYPAVTPGLLTDLRSASTNNDCYAHAAAKAGLNRHILHASSELYRQITAYLQTFGNSFSGSSHGWDAGIALPKVLGDVIESLAGAIYLDSGCNKNVVWECIRPLLEPIVSPETMEYNPIRELGELCDHKGYTSSYNTAVLHGNSYVIAEVKVGRTTYSVMETGPNKKTAKKLAAKAMLKRLKESDVD</sequence>
<dbReference type="PANTHER" id="PTHR14950">
    <property type="entry name" value="DICER-RELATED"/>
    <property type="match status" value="1"/>
</dbReference>
<feature type="domain" description="Helicase ATP-binding" evidence="23">
    <location>
        <begin position="71"/>
        <end position="261"/>
    </location>
</feature>
<evidence type="ECO:0000259" key="21">
    <source>
        <dbReference type="PROSITE" id="PS50142"/>
    </source>
</evidence>
<dbReference type="Gene3D" id="3.30.160.380">
    <property type="entry name" value="Dicer dimerisation domain"/>
    <property type="match status" value="1"/>
</dbReference>
<dbReference type="CDD" id="cd00593">
    <property type="entry name" value="RIBOc"/>
    <property type="match status" value="2"/>
</dbReference>
<evidence type="ECO:0000256" key="2">
    <source>
        <dbReference type="ARBA" id="ARBA00001946"/>
    </source>
</evidence>
<dbReference type="GO" id="GO:0005737">
    <property type="term" value="C:cytoplasm"/>
    <property type="evidence" value="ECO:0007669"/>
    <property type="project" value="TreeGrafter"/>
</dbReference>
<keyword evidence="15" id="KW-0943">RNA-mediated gene silencing</keyword>
<dbReference type="PANTHER" id="PTHR14950:SF70">
    <property type="entry name" value="ENDORIBONUCLEASE DICER HOMOLOG 2"/>
    <property type="match status" value="1"/>
</dbReference>
<evidence type="ECO:0000256" key="11">
    <source>
        <dbReference type="ARBA" id="ARBA00022806"/>
    </source>
</evidence>
<dbReference type="EMBL" id="SWLB01000009">
    <property type="protein sequence ID" value="KAF3334819.1"/>
    <property type="molecule type" value="Genomic_DNA"/>
</dbReference>
<dbReference type="Pfam" id="PF00636">
    <property type="entry name" value="Ribonuclease_3"/>
    <property type="match status" value="2"/>
</dbReference>
<dbReference type="PROSITE" id="PS50142">
    <property type="entry name" value="RNASE_3_2"/>
    <property type="match status" value="2"/>
</dbReference>
<dbReference type="InterPro" id="IPR011545">
    <property type="entry name" value="DEAD/DEAH_box_helicase_dom"/>
</dbReference>
<comment type="similarity">
    <text evidence="18 19">Belongs to the helicase family. Dicer subfamily.</text>
</comment>
<evidence type="ECO:0000256" key="18">
    <source>
        <dbReference type="ARBA" id="ARBA00035116"/>
    </source>
</evidence>
<dbReference type="InterPro" id="IPR027417">
    <property type="entry name" value="P-loop_NTPase"/>
</dbReference>
<keyword evidence="11" id="KW-0347">Helicase</keyword>
<dbReference type="InterPro" id="IPR038248">
    <property type="entry name" value="Dicer_dimer_sf"/>
</dbReference>
<evidence type="ECO:0000256" key="15">
    <source>
        <dbReference type="ARBA" id="ARBA00023158"/>
    </source>
</evidence>
<evidence type="ECO:0000256" key="4">
    <source>
        <dbReference type="ARBA" id="ARBA00011499"/>
    </source>
</evidence>
<dbReference type="SUPFAM" id="SSF69065">
    <property type="entry name" value="RNase III domain-like"/>
    <property type="match status" value="2"/>
</dbReference>
<dbReference type="Proteomes" id="UP000623129">
    <property type="component" value="Unassembled WGS sequence"/>
</dbReference>
<comment type="cofactor">
    <cofactor evidence="2">
        <name>Mg(2+)</name>
        <dbReference type="ChEBI" id="CHEBI:18420"/>
    </cofactor>
</comment>
<dbReference type="FunFam" id="1.10.1520.10:FF:000004">
    <property type="entry name" value="Endoribonuclease dicer-like 1"/>
    <property type="match status" value="1"/>
</dbReference>
<evidence type="ECO:0000256" key="17">
    <source>
        <dbReference type="ARBA" id="ARBA00023242"/>
    </source>
</evidence>
<keyword evidence="17" id="KW-0539">Nucleus</keyword>
<evidence type="ECO:0000256" key="8">
    <source>
        <dbReference type="ARBA" id="ARBA00022741"/>
    </source>
</evidence>